<protein>
    <submittedName>
        <fullName evidence="1">Uncharacterized protein DUF2490</fullName>
    </submittedName>
</protein>
<accession>A0A2T0U9B9</accession>
<dbReference type="Proteomes" id="UP000238034">
    <property type="component" value="Unassembled WGS sequence"/>
</dbReference>
<dbReference type="Pfam" id="PF10677">
    <property type="entry name" value="DUF2490"/>
    <property type="match status" value="1"/>
</dbReference>
<comment type="caution">
    <text evidence="1">The sequence shown here is derived from an EMBL/GenBank/DDBJ whole genome shotgun (WGS) entry which is preliminary data.</text>
</comment>
<dbReference type="EMBL" id="PVTH01000002">
    <property type="protein sequence ID" value="PRY54520.1"/>
    <property type="molecule type" value="Genomic_DNA"/>
</dbReference>
<sequence>MNFKLITLALTFLMIPLISIAQMQENSGWAAWFNSYRVSDKVGIHFDGQLRTSDDFESIKNVLIRPGVTWFFDDTKNATAGYALIRTYQKLDGISDADLTEHRIWQQFIYHQKVSRASLTHRFRLEQRFIGQLSEDIFSQRLRYFLRAQIPLKNTDNAPFSRGAFVALQNEVFLHLQNRDKLNGYLFDQNRAYVAAGYRFSPAVDLEAGYLNQGSKGRHRSVINNAVQLAVYTRF</sequence>
<name>A0A2T0U9B9_9SPHI</name>
<evidence type="ECO:0000313" key="1">
    <source>
        <dbReference type="EMBL" id="PRY54520.1"/>
    </source>
</evidence>
<reference evidence="1 2" key="1">
    <citation type="submission" date="2018-03" db="EMBL/GenBank/DDBJ databases">
        <title>Genomic Encyclopedia of Type Strains, Phase III (KMG-III): the genomes of soil and plant-associated and newly described type strains.</title>
        <authorList>
            <person name="Whitman W."/>
        </authorList>
    </citation>
    <scope>NUCLEOTIDE SEQUENCE [LARGE SCALE GENOMIC DNA]</scope>
    <source>
        <strain evidence="1 2">CGMCC 1.9313</strain>
    </source>
</reference>
<keyword evidence="2" id="KW-1185">Reference proteome</keyword>
<dbReference type="AlphaFoldDB" id="A0A2T0U9B9"/>
<gene>
    <name evidence="1" type="ORF">B0I27_102287</name>
</gene>
<evidence type="ECO:0000313" key="2">
    <source>
        <dbReference type="Proteomes" id="UP000238034"/>
    </source>
</evidence>
<organism evidence="1 2">
    <name type="scientific">Arcticibacter pallidicorallinus</name>
    <dbReference type="NCBI Taxonomy" id="1259464"/>
    <lineage>
        <taxon>Bacteria</taxon>
        <taxon>Pseudomonadati</taxon>
        <taxon>Bacteroidota</taxon>
        <taxon>Sphingobacteriia</taxon>
        <taxon>Sphingobacteriales</taxon>
        <taxon>Sphingobacteriaceae</taxon>
        <taxon>Arcticibacter</taxon>
    </lineage>
</organism>
<proteinExistence type="predicted"/>
<dbReference type="RefSeq" id="WP_245925429.1">
    <property type="nucleotide sequence ID" value="NZ_PVTH01000002.1"/>
</dbReference>
<dbReference type="InterPro" id="IPR019619">
    <property type="entry name" value="DUF2490"/>
</dbReference>